<dbReference type="Proteomes" id="UP000460558">
    <property type="component" value="Unassembled WGS sequence"/>
</dbReference>
<proteinExistence type="predicted"/>
<accession>A0ABW9NV17</accession>
<organism evidence="3 4">
    <name type="scientific">Streptomyces katsurahamanus</name>
    <dbReference type="NCBI Taxonomy" id="2577098"/>
    <lineage>
        <taxon>Bacteria</taxon>
        <taxon>Bacillati</taxon>
        <taxon>Actinomycetota</taxon>
        <taxon>Actinomycetes</taxon>
        <taxon>Kitasatosporales</taxon>
        <taxon>Streptomycetaceae</taxon>
        <taxon>Streptomyces</taxon>
    </lineage>
</organism>
<protein>
    <submittedName>
        <fullName evidence="3">Multicopper oxidase family protein</fullName>
    </submittedName>
</protein>
<dbReference type="RefSeq" id="WP_153484030.1">
    <property type="nucleotide sequence ID" value="NZ_VDEQ01000166.1"/>
</dbReference>
<dbReference type="SUPFAM" id="SSF49503">
    <property type="entry name" value="Cupredoxins"/>
    <property type="match status" value="1"/>
</dbReference>
<sequence length="71" mass="7877">PTGMWHPLHLHGHTFALANVKDGARKDTAVILPNATLTVDFDADNPGLWMIHCHNVYHAEAGMMTVLGYRK</sequence>
<comment type="caution">
    <text evidence="3">The sequence shown here is derived from an EMBL/GenBank/DDBJ whole genome shotgun (WGS) entry which is preliminary data.</text>
</comment>
<dbReference type="InterPro" id="IPR033138">
    <property type="entry name" value="Cu_oxidase_CS"/>
</dbReference>
<feature type="domain" description="Plastocyanin-like" evidence="2">
    <location>
        <begin position="3"/>
        <end position="67"/>
    </location>
</feature>
<feature type="non-terminal residue" evidence="3">
    <location>
        <position position="1"/>
    </location>
</feature>
<dbReference type="InterPro" id="IPR002355">
    <property type="entry name" value="Cu_oxidase_Cu_BS"/>
</dbReference>
<dbReference type="Pfam" id="PF07731">
    <property type="entry name" value="Cu-oxidase_2"/>
    <property type="match status" value="1"/>
</dbReference>
<dbReference type="PROSITE" id="PS00080">
    <property type="entry name" value="MULTICOPPER_OXIDASE2"/>
    <property type="match status" value="1"/>
</dbReference>
<evidence type="ECO:0000313" key="4">
    <source>
        <dbReference type="Proteomes" id="UP000460558"/>
    </source>
</evidence>
<dbReference type="EMBL" id="VDEQ01000166">
    <property type="protein sequence ID" value="MQS37145.1"/>
    <property type="molecule type" value="Genomic_DNA"/>
</dbReference>
<evidence type="ECO:0000313" key="3">
    <source>
        <dbReference type="EMBL" id="MQS37145.1"/>
    </source>
</evidence>
<dbReference type="PROSITE" id="PS00079">
    <property type="entry name" value="MULTICOPPER_OXIDASE1"/>
    <property type="match status" value="1"/>
</dbReference>
<keyword evidence="4" id="KW-1185">Reference proteome</keyword>
<reference evidence="3 4" key="1">
    <citation type="submission" date="2019-06" db="EMBL/GenBank/DDBJ databases">
        <title>Comparative genomics and metabolomics analyses of clavulanic acid producing Streptomyces species provides insight into specialized metabolism and evolution of beta-lactam biosynthetic gene clusters.</title>
        <authorList>
            <person name="Moore M.A."/>
            <person name="Cruz-Morales P."/>
            <person name="Barona Gomez F."/>
            <person name="Kapil T."/>
        </authorList>
    </citation>
    <scope>NUCLEOTIDE SEQUENCE [LARGE SCALE GENOMIC DNA]</scope>
    <source>
        <strain evidence="3 4">T-272</strain>
    </source>
</reference>
<dbReference type="InterPro" id="IPR011706">
    <property type="entry name" value="Cu-oxidase_C"/>
</dbReference>
<dbReference type="Gene3D" id="2.60.40.420">
    <property type="entry name" value="Cupredoxins - blue copper proteins"/>
    <property type="match status" value="1"/>
</dbReference>
<keyword evidence="1" id="KW-0479">Metal-binding</keyword>
<dbReference type="InterPro" id="IPR008972">
    <property type="entry name" value="Cupredoxin"/>
</dbReference>
<name>A0ABW9NV17_9ACTN</name>
<gene>
    <name evidence="3" type="ORF">FFZ77_16400</name>
</gene>
<evidence type="ECO:0000256" key="1">
    <source>
        <dbReference type="ARBA" id="ARBA00022723"/>
    </source>
</evidence>
<evidence type="ECO:0000259" key="2">
    <source>
        <dbReference type="Pfam" id="PF07731"/>
    </source>
</evidence>